<dbReference type="NCBIfam" id="TIGR01034">
    <property type="entry name" value="metK"/>
    <property type="match status" value="1"/>
</dbReference>
<proteinExistence type="inferred from homology"/>
<keyword evidence="3 10" id="KW-0554">One-carbon metabolism</keyword>
<evidence type="ECO:0000256" key="6">
    <source>
        <dbReference type="ARBA" id="ARBA00022741"/>
    </source>
</evidence>
<feature type="domain" description="S-adenosylmethionine synthetase N-terminal" evidence="13">
    <location>
        <begin position="15"/>
        <end position="106"/>
    </location>
</feature>
<keyword evidence="8 10" id="KW-0460">Magnesium</keyword>
<keyword evidence="9 10" id="KW-0630">Potassium</keyword>
<evidence type="ECO:0000256" key="11">
    <source>
        <dbReference type="RuleBase" id="RU000542"/>
    </source>
</evidence>
<dbReference type="InterPro" id="IPR022629">
    <property type="entry name" value="S-AdoMet_synt_central"/>
</dbReference>
<evidence type="ECO:0000256" key="10">
    <source>
        <dbReference type="HAMAP-Rule" id="MF_00086"/>
    </source>
</evidence>
<dbReference type="InterPro" id="IPR002133">
    <property type="entry name" value="S-AdoMet_synthetase"/>
</dbReference>
<dbReference type="PROSITE" id="PS00376">
    <property type="entry name" value="ADOMET_SYNTHASE_1"/>
    <property type="match status" value="1"/>
</dbReference>
<feature type="binding site" description="in other chain" evidence="10">
    <location>
        <begin position="167"/>
        <end position="169"/>
    </location>
    <ligand>
        <name>ATP</name>
        <dbReference type="ChEBI" id="CHEBI:30616"/>
        <note>ligand shared between two neighboring subunits</note>
    </ligand>
</feature>
<keyword evidence="10" id="KW-0963">Cytoplasm</keyword>
<accession>C4XDY4</accession>
<comment type="cofactor">
    <cofactor evidence="10">
        <name>Mg(2+)</name>
        <dbReference type="ChEBI" id="CHEBI:18420"/>
    </cofactor>
    <text evidence="10">Binds 2 divalent ions per subunit.</text>
</comment>
<feature type="binding site" description="in other chain" evidence="10">
    <location>
        <position position="103"/>
    </location>
    <ligand>
        <name>L-methionine</name>
        <dbReference type="ChEBI" id="CHEBI:57844"/>
        <note>ligand shared between two neighboring subunits</note>
    </ligand>
</feature>
<feature type="binding site" evidence="10">
    <location>
        <position position="269"/>
    </location>
    <ligand>
        <name>ATP</name>
        <dbReference type="ChEBI" id="CHEBI:30616"/>
        <note>ligand shared between two neighboring subunits</note>
    </ligand>
</feature>
<comment type="catalytic activity">
    <reaction evidence="10">
        <text>L-methionine + ATP + H2O = S-adenosyl-L-methionine + phosphate + diphosphate</text>
        <dbReference type="Rhea" id="RHEA:21080"/>
        <dbReference type="ChEBI" id="CHEBI:15377"/>
        <dbReference type="ChEBI" id="CHEBI:30616"/>
        <dbReference type="ChEBI" id="CHEBI:33019"/>
        <dbReference type="ChEBI" id="CHEBI:43474"/>
        <dbReference type="ChEBI" id="CHEBI:57844"/>
        <dbReference type="ChEBI" id="CHEBI:59789"/>
        <dbReference type="EC" id="2.5.1.6"/>
    </reaction>
</comment>
<feature type="binding site" description="in other chain" evidence="10">
    <location>
        <position position="67"/>
    </location>
    <ligand>
        <name>L-methionine</name>
        <dbReference type="ChEBI" id="CHEBI:57844"/>
        <note>ligand shared between two neighboring subunits</note>
    </ligand>
</feature>
<organism evidence="16 17">
    <name type="scientific">Mycoplasmopsis fermentans (strain ATCC 19989 / NBRC 14854 / NCTC 10117 / PG18)</name>
    <name type="common">Mycoplasma fermentans</name>
    <dbReference type="NCBI Taxonomy" id="496833"/>
    <lineage>
        <taxon>Bacteria</taxon>
        <taxon>Bacillati</taxon>
        <taxon>Mycoplasmatota</taxon>
        <taxon>Mycoplasmoidales</taxon>
        <taxon>Metamycoplasmataceae</taxon>
        <taxon>Mycoplasmopsis</taxon>
    </lineage>
</organism>
<feature type="domain" description="S-adenosylmethionine synthetase C-terminal" evidence="15">
    <location>
        <begin position="236"/>
        <end position="375"/>
    </location>
</feature>
<evidence type="ECO:0000256" key="8">
    <source>
        <dbReference type="ARBA" id="ARBA00022842"/>
    </source>
</evidence>
<dbReference type="InterPro" id="IPR022631">
    <property type="entry name" value="ADOMET_SYNTHASE_CS"/>
</dbReference>
<protein>
    <recommendedName>
        <fullName evidence="10">S-adenosylmethionine synthase</fullName>
        <shortName evidence="10">AdoMet synthase</shortName>
        <ecNumber evidence="10">2.5.1.6</ecNumber>
    </recommendedName>
    <alternativeName>
        <fullName evidence="10">MAT</fullName>
    </alternativeName>
    <alternativeName>
        <fullName evidence="10">Methionine adenosyltransferase</fullName>
    </alternativeName>
</protein>
<evidence type="ECO:0000256" key="9">
    <source>
        <dbReference type="ARBA" id="ARBA00022958"/>
    </source>
</evidence>
<keyword evidence="5 10" id="KW-0479">Metal-binding</keyword>
<dbReference type="Pfam" id="PF02773">
    <property type="entry name" value="S-AdoMet_synt_C"/>
    <property type="match status" value="1"/>
</dbReference>
<dbReference type="GO" id="GO:0006730">
    <property type="term" value="P:one-carbon metabolic process"/>
    <property type="evidence" value="ECO:0007669"/>
    <property type="project" value="UniProtKB-KW"/>
</dbReference>
<dbReference type="UniPathway" id="UPA00315">
    <property type="reaction ID" value="UER00080"/>
</dbReference>
<dbReference type="PIRSF" id="PIRSF000497">
    <property type="entry name" value="MAT"/>
    <property type="match status" value="1"/>
</dbReference>
<feature type="binding site" description="in other chain" evidence="10">
    <location>
        <position position="26"/>
    </location>
    <ligand>
        <name>ATP</name>
        <dbReference type="ChEBI" id="CHEBI:30616"/>
        <note>ligand shared between two neighboring subunits</note>
    </ligand>
</feature>
<dbReference type="GO" id="GO:0006556">
    <property type="term" value="P:S-adenosylmethionine biosynthetic process"/>
    <property type="evidence" value="ECO:0007669"/>
    <property type="project" value="UniProtKB-UniRule"/>
</dbReference>
<evidence type="ECO:0000256" key="3">
    <source>
        <dbReference type="ARBA" id="ARBA00022563"/>
    </source>
</evidence>
<keyword evidence="17" id="KW-1185">Reference proteome</keyword>
<dbReference type="InterPro" id="IPR022636">
    <property type="entry name" value="S-AdoMet_synthetase_sfam"/>
</dbReference>
<dbReference type="Gene3D" id="3.30.300.10">
    <property type="match status" value="3"/>
</dbReference>
<evidence type="ECO:0000259" key="13">
    <source>
        <dbReference type="Pfam" id="PF00438"/>
    </source>
</evidence>
<dbReference type="Proteomes" id="UP000006810">
    <property type="component" value="Chromosome"/>
</dbReference>
<evidence type="ECO:0000256" key="12">
    <source>
        <dbReference type="RuleBase" id="RU004462"/>
    </source>
</evidence>
<dbReference type="GO" id="GO:0004478">
    <property type="term" value="F:methionine adenosyltransferase activity"/>
    <property type="evidence" value="ECO:0007669"/>
    <property type="project" value="UniProtKB-UniRule"/>
</dbReference>
<dbReference type="AlphaFoldDB" id="C4XDY4"/>
<evidence type="ECO:0000259" key="14">
    <source>
        <dbReference type="Pfam" id="PF02772"/>
    </source>
</evidence>
<dbReference type="GO" id="GO:0005737">
    <property type="term" value="C:cytoplasm"/>
    <property type="evidence" value="ECO:0007669"/>
    <property type="project" value="UniProtKB-SubCell"/>
</dbReference>
<dbReference type="PANTHER" id="PTHR11964">
    <property type="entry name" value="S-ADENOSYLMETHIONINE SYNTHETASE"/>
    <property type="match status" value="1"/>
</dbReference>
<feature type="binding site" evidence="10">
    <location>
        <position position="28"/>
    </location>
    <ligand>
        <name>Mg(2+)</name>
        <dbReference type="ChEBI" id="CHEBI:18420"/>
    </ligand>
</feature>
<dbReference type="InterPro" id="IPR022630">
    <property type="entry name" value="S-AdoMet_synt_C"/>
</dbReference>
<evidence type="ECO:0000256" key="5">
    <source>
        <dbReference type="ARBA" id="ARBA00022723"/>
    </source>
</evidence>
<evidence type="ECO:0000259" key="15">
    <source>
        <dbReference type="Pfam" id="PF02773"/>
    </source>
</evidence>
<dbReference type="eggNOG" id="COG0192">
    <property type="taxonomic scope" value="Bacteria"/>
</dbReference>
<evidence type="ECO:0000313" key="17">
    <source>
        <dbReference type="Proteomes" id="UP000006810"/>
    </source>
</evidence>
<comment type="pathway">
    <text evidence="1 10">Amino-acid biosynthesis; S-adenosyl-L-methionine biosynthesis; S-adenosyl-L-methionine from L-methionine: step 1/1.</text>
</comment>
<feature type="binding site" description="in other chain" evidence="10">
    <location>
        <position position="273"/>
    </location>
    <ligand>
        <name>L-methionine</name>
        <dbReference type="ChEBI" id="CHEBI:57844"/>
        <note>ligand shared between two neighboring subunits</note>
    </ligand>
</feature>
<keyword evidence="6 10" id="KW-0547">Nucleotide-binding</keyword>
<gene>
    <name evidence="10" type="primary">metK</name>
    <name evidence="16" type="ordered locus">MBIO_0091</name>
</gene>
<comment type="subcellular location">
    <subcellularLocation>
        <location evidence="10 11">Cytoplasm</location>
    </subcellularLocation>
</comment>
<dbReference type="KEGG" id="mfp:MBIO_0091"/>
<comment type="subunit">
    <text evidence="10">Homotetramer; dimer of dimers.</text>
</comment>
<evidence type="ECO:0000256" key="2">
    <source>
        <dbReference type="ARBA" id="ARBA00009685"/>
    </source>
</evidence>
<dbReference type="PROSITE" id="PS00377">
    <property type="entry name" value="ADOMET_SYNTHASE_2"/>
    <property type="match status" value="1"/>
</dbReference>
<dbReference type="GO" id="GO:0005524">
    <property type="term" value="F:ATP binding"/>
    <property type="evidence" value="ECO:0007669"/>
    <property type="project" value="UniProtKB-UniRule"/>
</dbReference>
<feature type="binding site" description="in other chain" evidence="10">
    <location>
        <begin position="248"/>
        <end position="249"/>
    </location>
    <ligand>
        <name>ATP</name>
        <dbReference type="ChEBI" id="CHEBI:30616"/>
        <note>ligand shared between two neighboring subunits</note>
    </ligand>
</feature>
<dbReference type="GO" id="GO:0000287">
    <property type="term" value="F:magnesium ion binding"/>
    <property type="evidence" value="ECO:0007669"/>
    <property type="project" value="UniProtKB-UniRule"/>
</dbReference>
<comment type="similarity">
    <text evidence="2 10 12">Belongs to the AdoMet synthase family.</text>
</comment>
<dbReference type="Pfam" id="PF00438">
    <property type="entry name" value="S-AdoMet_synt_N"/>
    <property type="match status" value="1"/>
</dbReference>
<evidence type="ECO:0000256" key="4">
    <source>
        <dbReference type="ARBA" id="ARBA00022679"/>
    </source>
</evidence>
<sequence>MQQKWRFFMNLNKQILFTSESVGQGHPDKICDQISDAILDEYLRKDPYSRCAIETMATGNMLIIAGEASSKANVDHKQIAVNVLKKAGQYSDHLRFHLDVKKQSTDISQGVIRANEEIGAGDQGIMFGYATNETRNYMPLAITLAHEIVKRADKLRERGLFKYAKSDMKSQVTLDYTDSKRIKVDTILFSCQHEENFNEKEFKEYIVKNIFEPVLQDYSLKLPVKILINPTGRFVIGGPIGDTGLTGRKIIVDTYGGAARHGGGAFSGKDATKVDRSAAYACRYVTKNLVAAGCADKIELQVSYAIGVAEPVSILVETFGTEKIAKDKIVSIVHKLFDLRPKHIIESLNLRRPIYQQTSYFGHFGREDLDLPWEKLDKVEAIKKLMK</sequence>
<dbReference type="CDD" id="cd18079">
    <property type="entry name" value="S-AdoMet_synt"/>
    <property type="match status" value="1"/>
</dbReference>
<dbReference type="PATRIC" id="fig|496833.3.peg.508"/>
<comment type="cofactor">
    <cofactor evidence="10">
        <name>K(+)</name>
        <dbReference type="ChEBI" id="CHEBI:29103"/>
    </cofactor>
    <text evidence="10">Binds 1 potassium ion per subunit.</text>
</comment>
<feature type="region of interest" description="Flexible loop" evidence="10">
    <location>
        <begin position="103"/>
        <end position="113"/>
    </location>
</feature>
<dbReference type="FunFam" id="3.30.300.10:FF:000003">
    <property type="entry name" value="S-adenosylmethionine synthase"/>
    <property type="match status" value="1"/>
</dbReference>
<dbReference type="SUPFAM" id="SSF55973">
    <property type="entry name" value="S-adenosylmethionine synthetase"/>
    <property type="match status" value="3"/>
</dbReference>
<reference evidence="16 17" key="1">
    <citation type="journal article" date="2009" name="Curr. Microbiol.">
        <title>Molecular cloning and expression of a novel cholinephosphotransferase involved in glycoglycerophospholipid biosynthesis of Mycoplasma fermentans.</title>
        <authorList>
            <person name="Ishida N."/>
            <person name="Irikura D."/>
            <person name="Matsuda K."/>
            <person name="Sato S."/>
            <person name="Asano K."/>
        </authorList>
    </citation>
    <scope>NUCLEOTIDE SEQUENCE [LARGE SCALE GENOMIC DNA]</scope>
    <source>
        <strain evidence="17">ATCC 19989 / NBRC 14854 / NCTC 10117 / PG18</strain>
    </source>
</reference>
<feature type="binding site" evidence="10">
    <location>
        <position position="265"/>
    </location>
    <ligand>
        <name>ATP</name>
        <dbReference type="ChEBI" id="CHEBI:30616"/>
        <note>ligand shared between two neighboring subunits</note>
    </ligand>
</feature>
<feature type="binding site" evidence="10">
    <location>
        <position position="54"/>
    </location>
    <ligand>
        <name>K(+)</name>
        <dbReference type="ChEBI" id="CHEBI:29103"/>
    </ligand>
</feature>
<dbReference type="Pfam" id="PF02772">
    <property type="entry name" value="S-AdoMet_synt_M"/>
    <property type="match status" value="1"/>
</dbReference>
<dbReference type="EMBL" id="AP009608">
    <property type="protein sequence ID" value="BAH69356.1"/>
    <property type="molecule type" value="Genomic_DNA"/>
</dbReference>
<feature type="binding site" evidence="10">
    <location>
        <position position="242"/>
    </location>
    <ligand>
        <name>ATP</name>
        <dbReference type="ChEBI" id="CHEBI:30616"/>
        <note>ligand shared between two neighboring subunits</note>
    </ligand>
</feature>
<feature type="binding site" evidence="10">
    <location>
        <position position="242"/>
    </location>
    <ligand>
        <name>L-methionine</name>
        <dbReference type="ChEBI" id="CHEBI:57844"/>
        <note>ligand shared between two neighboring subunits</note>
    </ligand>
</feature>
<feature type="binding site" description="in other chain" evidence="10">
    <location>
        <begin position="233"/>
        <end position="234"/>
    </location>
    <ligand>
        <name>ATP</name>
        <dbReference type="ChEBI" id="CHEBI:30616"/>
        <note>ligand shared between two neighboring subunits</note>
    </ligand>
</feature>
<dbReference type="EC" id="2.5.1.6" evidence="10"/>
<feature type="domain" description="S-adenosylmethionine synthetase central" evidence="14">
    <location>
        <begin position="117"/>
        <end position="234"/>
    </location>
</feature>
<keyword evidence="4 10" id="KW-0808">Transferase</keyword>
<evidence type="ECO:0000313" key="16">
    <source>
        <dbReference type="EMBL" id="BAH69356.1"/>
    </source>
</evidence>
<comment type="function">
    <text evidence="10">Catalyzes the formation of S-adenosylmethionine (AdoMet) from methionine and ATP. The overall synthetic reaction is composed of two sequential steps, AdoMet formation and the subsequent tripolyphosphate hydrolysis which occurs prior to release of AdoMet from the enzyme.</text>
</comment>
<evidence type="ECO:0000256" key="1">
    <source>
        <dbReference type="ARBA" id="ARBA00005224"/>
    </source>
</evidence>
<evidence type="ECO:0000256" key="7">
    <source>
        <dbReference type="ARBA" id="ARBA00022840"/>
    </source>
</evidence>
<dbReference type="InterPro" id="IPR022628">
    <property type="entry name" value="S-AdoMet_synt_N"/>
</dbReference>
<name>C4XDY4_MYCFP</name>
<dbReference type="HAMAP" id="MF_00086">
    <property type="entry name" value="S_AdoMet_synth1"/>
    <property type="match status" value="1"/>
</dbReference>
<dbReference type="HOGENOM" id="CLU_041802_1_1_14"/>
<keyword evidence="7 10" id="KW-0067">ATP-binding</keyword>